<accession>A0A2C6MJH3</accession>
<dbReference type="AlphaFoldDB" id="A0A2C6MJH3"/>
<keyword evidence="3" id="KW-1185">Reference proteome</keyword>
<protein>
    <submittedName>
        <fullName evidence="2">Uncharacterized protein</fullName>
    </submittedName>
</protein>
<dbReference type="Proteomes" id="UP000222564">
    <property type="component" value="Unassembled WGS sequence"/>
</dbReference>
<sequence length="109" mass="12400">MGNPGIRKAMTIEQIFFKNQQERRLYELREKAARDEISMVSGAKAEGKAKMAQEAICKYLEARFPKTSIDLQAEVQRINDLVILDKIINKIYTVNSLDEAAAIVREANK</sequence>
<reference evidence="2 3" key="1">
    <citation type="submission" date="2013-09" db="EMBL/GenBank/DDBJ databases">
        <title>Biodegradation of hydrocarbons in the deep terrestrial subsurface : characterization of a microbial consortium composed of two Desulfotomaculum species originating from a deep geological formation.</title>
        <authorList>
            <person name="Aullo T."/>
            <person name="Berlendis S."/>
            <person name="Lascourreges J.-F."/>
            <person name="Dessort D."/>
            <person name="Saint-Laurent S."/>
            <person name="Schraauwers B."/>
            <person name="Mas J."/>
            <person name="Magot M."/>
            <person name="Ranchou-Peyruse A."/>
        </authorList>
    </citation>
    <scope>NUCLEOTIDE SEQUENCE [LARGE SCALE GENOMIC DNA]</scope>
    <source>
        <strain evidence="2 3">Bs107</strain>
    </source>
</reference>
<dbReference type="EMBL" id="AWQQ01000001">
    <property type="protein sequence ID" value="PHJ40004.1"/>
    <property type="molecule type" value="Genomic_DNA"/>
</dbReference>
<evidence type="ECO:0000313" key="3">
    <source>
        <dbReference type="Proteomes" id="UP000222564"/>
    </source>
</evidence>
<evidence type="ECO:0000313" key="1">
    <source>
        <dbReference type="EMBL" id="PHJ39516.1"/>
    </source>
</evidence>
<proteinExistence type="predicted"/>
<gene>
    <name evidence="2" type="ORF">P378_00010</name>
    <name evidence="1" type="ORF">P378_02945</name>
</gene>
<comment type="caution">
    <text evidence="2">The sequence shown here is derived from an EMBL/GenBank/DDBJ whole genome shotgun (WGS) entry which is preliminary data.</text>
</comment>
<name>A0A2C6MJH3_9FIRM</name>
<dbReference type="EMBL" id="AWQQ01000018">
    <property type="protein sequence ID" value="PHJ39516.1"/>
    <property type="molecule type" value="Genomic_DNA"/>
</dbReference>
<organism evidence="2 3">
    <name type="scientific">Desulforamulus profundi</name>
    <dbReference type="NCBI Taxonomy" id="1383067"/>
    <lineage>
        <taxon>Bacteria</taxon>
        <taxon>Bacillati</taxon>
        <taxon>Bacillota</taxon>
        <taxon>Clostridia</taxon>
        <taxon>Eubacteriales</taxon>
        <taxon>Peptococcaceae</taxon>
        <taxon>Desulforamulus</taxon>
    </lineage>
</organism>
<evidence type="ECO:0000313" key="2">
    <source>
        <dbReference type="EMBL" id="PHJ40004.1"/>
    </source>
</evidence>